<evidence type="ECO:0000313" key="5">
    <source>
        <dbReference type="Proteomes" id="UP000199475"/>
    </source>
</evidence>
<organism evidence="4 5">
    <name type="scientific">Tessaracoccus oleiagri</name>
    <dbReference type="NCBI Taxonomy" id="686624"/>
    <lineage>
        <taxon>Bacteria</taxon>
        <taxon>Bacillati</taxon>
        <taxon>Actinomycetota</taxon>
        <taxon>Actinomycetes</taxon>
        <taxon>Propionibacteriales</taxon>
        <taxon>Propionibacteriaceae</taxon>
        <taxon>Tessaracoccus</taxon>
    </lineage>
</organism>
<dbReference type="SUPFAM" id="SSF53335">
    <property type="entry name" value="S-adenosyl-L-methionine-dependent methyltransferases"/>
    <property type="match status" value="1"/>
</dbReference>
<sequence length="620" mass="67670">MVMAVDGVTAEFEASAPKGGNALSTTVYRMPVVARRVLLVAWDGLSWVLAMLAFLLVRYDFNLSNAQWDWVLAYTGIAVALQVAAGLATQLYLGRNRIGSFAEASWMGILVAVIALVLGLIFSAISNDFPRGVAIMLPPIALVVMISARWAFRSMVDARPRSARQDAVPALVYGAGNAGYQVAQLMDLAEEAPYRIIGFIDDARGKSKLRIRNHPVLGRGKDLIRVAKERGAQAVILAISNARPRLIQRLSEECDEHGLELMIIPPLREMVGGQVTLGSLRQINVADLLGRRPIKTDLSAIADYITGKTVLVTGAGGSIGSEIALQVHKLGPAKLVLLDRDESALHGVQLDLYGNGLLDTDDMVLCDIRDEDALDLVFQEHRPEVVFHAAALKHLPMLERFPFEGWKTNVLGTRNVLRAAHAVGVQRFVNISTDKAAAATSVLGRTKRLAERLTAWYAKTYDVPYLSVRFGNVLGSRGSVLISFRSQIEKGGPVTVTHPDVTRYFMTIPEACELVLQAGAIGKPGDVLVLDMGEPVKILDVAKRMIAESKKDIEIHFTGLRHGEKMHEVLFSGMEAGAPSAHPLISEVHVPELDPFFVPDEPEDHDHVLEILDTERTSHP</sequence>
<dbReference type="PANTHER" id="PTHR43318:SF1">
    <property type="entry name" value="POLYSACCHARIDE BIOSYNTHESIS PROTEIN EPSC-RELATED"/>
    <property type="match status" value="1"/>
</dbReference>
<reference evidence="4 5" key="1">
    <citation type="submission" date="2016-10" db="EMBL/GenBank/DDBJ databases">
        <authorList>
            <person name="de Groot N.N."/>
        </authorList>
    </citation>
    <scope>NUCLEOTIDE SEQUENCE [LARGE SCALE GENOMIC DNA]</scope>
    <source>
        <strain evidence="4 5">CGMCC 1.9159</strain>
    </source>
</reference>
<keyword evidence="5" id="KW-1185">Reference proteome</keyword>
<feature type="transmembrane region" description="Helical" evidence="2">
    <location>
        <begin position="37"/>
        <end position="59"/>
    </location>
</feature>
<keyword evidence="2" id="KW-0812">Transmembrane</keyword>
<dbReference type="AlphaFoldDB" id="A0A1G9KFN8"/>
<feature type="domain" description="Polysaccharide biosynthesis protein CapD-like" evidence="3">
    <location>
        <begin position="310"/>
        <end position="585"/>
    </location>
</feature>
<dbReference type="Pfam" id="PF13727">
    <property type="entry name" value="CoA_binding_3"/>
    <property type="match status" value="1"/>
</dbReference>
<dbReference type="SUPFAM" id="SSF51735">
    <property type="entry name" value="NAD(P)-binding Rossmann-fold domains"/>
    <property type="match status" value="1"/>
</dbReference>
<gene>
    <name evidence="4" type="ORF">SAMN04488242_1607</name>
</gene>
<accession>A0A1G9KFN8</accession>
<feature type="transmembrane region" description="Helical" evidence="2">
    <location>
        <begin position="71"/>
        <end position="93"/>
    </location>
</feature>
<evidence type="ECO:0000256" key="1">
    <source>
        <dbReference type="ARBA" id="ARBA00007430"/>
    </source>
</evidence>
<dbReference type="STRING" id="686624.SAMN04488242_1607"/>
<dbReference type="InterPro" id="IPR051203">
    <property type="entry name" value="Polysaccharide_Synthase-Rel"/>
</dbReference>
<dbReference type="EMBL" id="FNGP01000003">
    <property type="protein sequence ID" value="SDL48449.1"/>
    <property type="molecule type" value="Genomic_DNA"/>
</dbReference>
<keyword evidence="2" id="KW-0472">Membrane</keyword>
<feature type="transmembrane region" description="Helical" evidence="2">
    <location>
        <begin position="105"/>
        <end position="126"/>
    </location>
</feature>
<keyword evidence="2" id="KW-1133">Transmembrane helix</keyword>
<dbReference type="InterPro" id="IPR003869">
    <property type="entry name" value="Polysac_CapD-like"/>
</dbReference>
<dbReference type="CDD" id="cd05237">
    <property type="entry name" value="UDP_invert_4-6DH_SDR_e"/>
    <property type="match status" value="1"/>
</dbReference>
<protein>
    <submittedName>
        <fullName evidence="4">dTDP-glucose 4,6-dehydratase</fullName>
    </submittedName>
</protein>
<dbReference type="InterPro" id="IPR036291">
    <property type="entry name" value="NAD(P)-bd_dom_sf"/>
</dbReference>
<dbReference type="Proteomes" id="UP000199475">
    <property type="component" value="Unassembled WGS sequence"/>
</dbReference>
<feature type="transmembrane region" description="Helical" evidence="2">
    <location>
        <begin position="132"/>
        <end position="152"/>
    </location>
</feature>
<comment type="similarity">
    <text evidence="1">Belongs to the polysaccharide synthase family.</text>
</comment>
<dbReference type="Pfam" id="PF02719">
    <property type="entry name" value="Polysacc_synt_2"/>
    <property type="match status" value="1"/>
</dbReference>
<dbReference type="Gene3D" id="3.40.50.720">
    <property type="entry name" value="NAD(P)-binding Rossmann-like Domain"/>
    <property type="match status" value="2"/>
</dbReference>
<evidence type="ECO:0000259" key="3">
    <source>
        <dbReference type="Pfam" id="PF02719"/>
    </source>
</evidence>
<proteinExistence type="inferred from homology"/>
<dbReference type="InterPro" id="IPR029063">
    <property type="entry name" value="SAM-dependent_MTases_sf"/>
</dbReference>
<name>A0A1G9KFN8_9ACTN</name>
<evidence type="ECO:0000256" key="2">
    <source>
        <dbReference type="SAM" id="Phobius"/>
    </source>
</evidence>
<evidence type="ECO:0000313" key="4">
    <source>
        <dbReference type="EMBL" id="SDL48449.1"/>
    </source>
</evidence>
<dbReference type="PANTHER" id="PTHR43318">
    <property type="entry name" value="UDP-N-ACETYLGLUCOSAMINE 4,6-DEHYDRATASE"/>
    <property type="match status" value="1"/>
</dbReference>